<accession>A0A9Q1EHH1</accession>
<dbReference type="EMBL" id="JAINUF010000017">
    <property type="protein sequence ID" value="KAJ8338842.1"/>
    <property type="molecule type" value="Genomic_DNA"/>
</dbReference>
<dbReference type="Proteomes" id="UP001152622">
    <property type="component" value="Chromosome 17"/>
</dbReference>
<dbReference type="AlphaFoldDB" id="A0A9Q1EHH1"/>
<comment type="caution">
    <text evidence="2">The sequence shown here is derived from an EMBL/GenBank/DDBJ whole genome shotgun (WGS) entry which is preliminary data.</text>
</comment>
<proteinExistence type="predicted"/>
<sequence length="133" mass="14433">MPFPQHVLSPFCPFHSLSYLGHFKLRRLSAFRSILGAWFHPSSVQEVCPEPWDGALHFDPFPQPGAAELPTATETIMAVGKLNTCYASRTEGEDGGGTTRLCARVPAVSKKGKSATRPPAQSMLGKGQRPRGL</sequence>
<evidence type="ECO:0000313" key="2">
    <source>
        <dbReference type="EMBL" id="KAJ8338842.1"/>
    </source>
</evidence>
<feature type="region of interest" description="Disordered" evidence="1">
    <location>
        <begin position="106"/>
        <end position="133"/>
    </location>
</feature>
<reference evidence="2" key="1">
    <citation type="journal article" date="2023" name="Science">
        <title>Genome structures resolve the early diversification of teleost fishes.</title>
        <authorList>
            <person name="Parey E."/>
            <person name="Louis A."/>
            <person name="Montfort J."/>
            <person name="Bouchez O."/>
            <person name="Roques C."/>
            <person name="Iampietro C."/>
            <person name="Lluch J."/>
            <person name="Castinel A."/>
            <person name="Donnadieu C."/>
            <person name="Desvignes T."/>
            <person name="Floi Bucao C."/>
            <person name="Jouanno E."/>
            <person name="Wen M."/>
            <person name="Mejri S."/>
            <person name="Dirks R."/>
            <person name="Jansen H."/>
            <person name="Henkel C."/>
            <person name="Chen W.J."/>
            <person name="Zahm M."/>
            <person name="Cabau C."/>
            <person name="Klopp C."/>
            <person name="Thompson A.W."/>
            <person name="Robinson-Rechavi M."/>
            <person name="Braasch I."/>
            <person name="Lecointre G."/>
            <person name="Bobe J."/>
            <person name="Postlethwait J.H."/>
            <person name="Berthelot C."/>
            <person name="Roest Crollius H."/>
            <person name="Guiguen Y."/>
        </authorList>
    </citation>
    <scope>NUCLEOTIDE SEQUENCE</scope>
    <source>
        <strain evidence="2">WJC10195</strain>
    </source>
</reference>
<gene>
    <name evidence="2" type="ORF">SKAU_G00356280</name>
</gene>
<keyword evidence="3" id="KW-1185">Reference proteome</keyword>
<protein>
    <submittedName>
        <fullName evidence="2">Uncharacterized protein</fullName>
    </submittedName>
</protein>
<organism evidence="2 3">
    <name type="scientific">Synaphobranchus kaupii</name>
    <name type="common">Kaup's arrowtooth eel</name>
    <dbReference type="NCBI Taxonomy" id="118154"/>
    <lineage>
        <taxon>Eukaryota</taxon>
        <taxon>Metazoa</taxon>
        <taxon>Chordata</taxon>
        <taxon>Craniata</taxon>
        <taxon>Vertebrata</taxon>
        <taxon>Euteleostomi</taxon>
        <taxon>Actinopterygii</taxon>
        <taxon>Neopterygii</taxon>
        <taxon>Teleostei</taxon>
        <taxon>Anguilliformes</taxon>
        <taxon>Synaphobranchidae</taxon>
        <taxon>Synaphobranchus</taxon>
    </lineage>
</organism>
<evidence type="ECO:0000313" key="3">
    <source>
        <dbReference type="Proteomes" id="UP001152622"/>
    </source>
</evidence>
<name>A0A9Q1EHH1_SYNKA</name>
<evidence type="ECO:0000256" key="1">
    <source>
        <dbReference type="SAM" id="MobiDB-lite"/>
    </source>
</evidence>